<proteinExistence type="inferred from homology"/>
<dbReference type="InterPro" id="IPR039127">
    <property type="entry name" value="Trm112"/>
</dbReference>
<gene>
    <name evidence="3" type="ORF">BU14_0711s0013</name>
</gene>
<accession>A0A1X6NQ40</accession>
<dbReference type="PANTHER" id="PTHR12773">
    <property type="entry name" value="UPF0315 PROTEIN-RELATED"/>
    <property type="match status" value="1"/>
</dbReference>
<feature type="region of interest" description="Disordered" evidence="2">
    <location>
        <begin position="68"/>
        <end position="155"/>
    </location>
</feature>
<dbReference type="GO" id="GO:0046982">
    <property type="term" value="F:protein heterodimerization activity"/>
    <property type="evidence" value="ECO:0007669"/>
    <property type="project" value="InterPro"/>
</dbReference>
<organism evidence="3 4">
    <name type="scientific">Porphyra umbilicalis</name>
    <name type="common">Purple laver</name>
    <name type="synonym">Red alga</name>
    <dbReference type="NCBI Taxonomy" id="2786"/>
    <lineage>
        <taxon>Eukaryota</taxon>
        <taxon>Rhodophyta</taxon>
        <taxon>Bangiophyceae</taxon>
        <taxon>Bangiales</taxon>
        <taxon>Bangiaceae</taxon>
        <taxon>Porphyra</taxon>
    </lineage>
</organism>
<protein>
    <recommendedName>
        <fullName evidence="5">Multifunctional methyltransferase subunit TRM112-like protein</fullName>
    </recommendedName>
</protein>
<evidence type="ECO:0008006" key="5">
    <source>
        <dbReference type="Google" id="ProtNLM"/>
    </source>
</evidence>
<dbReference type="GO" id="GO:0030488">
    <property type="term" value="P:tRNA methylation"/>
    <property type="evidence" value="ECO:0007669"/>
    <property type="project" value="TreeGrafter"/>
</dbReference>
<sequence>MRLLTHNLLACPATRTFPLTLAATETTVIPVAFNRPFLRHMLPRLDWAALRAAAEVVGAADGLPAVAPSVAPPPGGGGGGAAAGADGGGGAADGGDGLLEDMSDGGEEEGEGASGEDDGDEEEDEDEGEEEEDGDGAVSGVKADNGGGAGAGEGDDAAWRALHHALLEVHVMEGTLTAAGRVYPITGGIPNMVVGAVAAPGGGGTRPWPTRGRRRLRRPLPPPPPPPERPLAAGGGGGG</sequence>
<comment type="similarity">
    <text evidence="1">Belongs to the TRM112 family.</text>
</comment>
<dbReference type="Gene3D" id="2.20.25.10">
    <property type="match status" value="1"/>
</dbReference>
<dbReference type="EMBL" id="KV919232">
    <property type="protein sequence ID" value="OSX70616.1"/>
    <property type="molecule type" value="Genomic_DNA"/>
</dbReference>
<evidence type="ECO:0000256" key="1">
    <source>
        <dbReference type="ARBA" id="ARBA00007980"/>
    </source>
</evidence>
<feature type="non-terminal residue" evidence="3">
    <location>
        <position position="239"/>
    </location>
</feature>
<feature type="compositionally biased region" description="Gly residues" evidence="2">
    <location>
        <begin position="76"/>
        <end position="97"/>
    </location>
</feature>
<evidence type="ECO:0000313" key="4">
    <source>
        <dbReference type="Proteomes" id="UP000218209"/>
    </source>
</evidence>
<dbReference type="InterPro" id="IPR005651">
    <property type="entry name" value="Trm112-like"/>
</dbReference>
<name>A0A1X6NQ40_PORUM</name>
<dbReference type="Proteomes" id="UP000218209">
    <property type="component" value="Unassembled WGS sequence"/>
</dbReference>
<dbReference type="GO" id="GO:0070476">
    <property type="term" value="P:rRNA (guanine-N7)-methylation"/>
    <property type="evidence" value="ECO:0007669"/>
    <property type="project" value="TreeGrafter"/>
</dbReference>
<dbReference type="OrthoDB" id="2187549at2759"/>
<dbReference type="AlphaFoldDB" id="A0A1X6NQ40"/>
<reference evidence="3 4" key="1">
    <citation type="submission" date="2017-03" db="EMBL/GenBank/DDBJ databases">
        <title>WGS assembly of Porphyra umbilicalis.</title>
        <authorList>
            <person name="Brawley S.H."/>
            <person name="Blouin N.A."/>
            <person name="Ficko-Blean E."/>
            <person name="Wheeler G.L."/>
            <person name="Lohr M."/>
            <person name="Goodson H.V."/>
            <person name="Jenkins J.W."/>
            <person name="Blaby-Haas C.E."/>
            <person name="Helliwell K.E."/>
            <person name="Chan C."/>
            <person name="Marriage T."/>
            <person name="Bhattacharya D."/>
            <person name="Klein A.S."/>
            <person name="Badis Y."/>
            <person name="Brodie J."/>
            <person name="Cao Y."/>
            <person name="Collen J."/>
            <person name="Dittami S.M."/>
            <person name="Gachon C.M."/>
            <person name="Green B.R."/>
            <person name="Karpowicz S."/>
            <person name="Kim J.W."/>
            <person name="Kudahl U."/>
            <person name="Lin S."/>
            <person name="Michel G."/>
            <person name="Mittag M."/>
            <person name="Olson B.J."/>
            <person name="Pangilinan J."/>
            <person name="Peng Y."/>
            <person name="Qiu H."/>
            <person name="Shu S."/>
            <person name="Singer J.T."/>
            <person name="Smith A.G."/>
            <person name="Sprecher B.N."/>
            <person name="Wagner V."/>
            <person name="Wang W."/>
            <person name="Wang Z.-Y."/>
            <person name="Yan J."/>
            <person name="Yarish C."/>
            <person name="Zoeuner-Riek S."/>
            <person name="Zhuang Y."/>
            <person name="Zou Y."/>
            <person name="Lindquist E.A."/>
            <person name="Grimwood J."/>
            <person name="Barry K."/>
            <person name="Rokhsar D.S."/>
            <person name="Schmutz J."/>
            <person name="Stiller J.W."/>
            <person name="Grossman A.R."/>
            <person name="Prochnik S.E."/>
        </authorList>
    </citation>
    <scope>NUCLEOTIDE SEQUENCE [LARGE SCALE GENOMIC DNA]</scope>
    <source>
        <strain evidence="3">4086291</strain>
    </source>
</reference>
<feature type="compositionally biased region" description="Acidic residues" evidence="2">
    <location>
        <begin position="98"/>
        <end position="135"/>
    </location>
</feature>
<evidence type="ECO:0000256" key="2">
    <source>
        <dbReference type="SAM" id="MobiDB-lite"/>
    </source>
</evidence>
<feature type="compositionally biased region" description="Pro residues" evidence="2">
    <location>
        <begin position="219"/>
        <end position="229"/>
    </location>
</feature>
<dbReference type="PANTHER" id="PTHR12773:SF0">
    <property type="entry name" value="MULTIFUNCTIONAL METHYLTRANSFERASE SUBUNIT TRM112-LIKE PROTEIN"/>
    <property type="match status" value="1"/>
</dbReference>
<evidence type="ECO:0000313" key="3">
    <source>
        <dbReference type="EMBL" id="OSX70616.1"/>
    </source>
</evidence>
<dbReference type="Pfam" id="PF03966">
    <property type="entry name" value="Trm112p"/>
    <property type="match status" value="1"/>
</dbReference>
<feature type="region of interest" description="Disordered" evidence="2">
    <location>
        <begin position="199"/>
        <end position="239"/>
    </location>
</feature>
<keyword evidence="4" id="KW-1185">Reference proteome</keyword>